<evidence type="ECO:0000313" key="3">
    <source>
        <dbReference type="Proteomes" id="UP000001861"/>
    </source>
</evidence>
<accession>A8NQX2</accession>
<proteinExistence type="predicted"/>
<dbReference type="OMA" id="DICLTHY"/>
<gene>
    <name evidence="2" type="ORF">CC1G_03348</name>
</gene>
<comment type="caution">
    <text evidence="2">The sequence shown here is derived from an EMBL/GenBank/DDBJ whole genome shotgun (WGS) entry which is preliminary data.</text>
</comment>
<dbReference type="AlphaFoldDB" id="A8NQX2"/>
<dbReference type="Pfam" id="PF12937">
    <property type="entry name" value="F-box-like"/>
    <property type="match status" value="1"/>
</dbReference>
<dbReference type="VEuPathDB" id="FungiDB:CC1G_03348"/>
<dbReference type="InParanoid" id="A8NQX2"/>
<evidence type="ECO:0000313" key="2">
    <source>
        <dbReference type="EMBL" id="EAU86137.2"/>
    </source>
</evidence>
<sequence length="560" mass="63222">MTSTPQSLQNHCSLLSLPNELLHKIFAAPELPAKDVLRTALVCRKLQDICTISYLHSAGIPSPEHECILKMDQLGRFPWSQYQHTLQALCFAPSITKVQTLSASFPFACIWSDILPQLQTLERFIKRLKHVSSVTLAFRGYSFNQSRNPTVSEEDVFERWSLAVSNLLNTIVQKGCTFLSVEGLTSFTDRYESVKLSRQSFIFSQAFERLAMFLGGDGTTQLNNILSGPHWKFRRRGPPGSKIFLHHLSNEARLATTLKHITIASSSLLVPPLLQWTLDLLEASPIESIAFRECCNHPDVDWAILQTLFANSAAKVLSLELGDFPRQFILPKFNSLINIFSGLTFLSFQQYPFPDSRFSSSDVTIPAFHHLTHLRAHFKWIQASGVVIIHPPPTLISLTVVWVYQSDSHRPEFPDLVQTLSALSDKLVPTHESEMRFSSVRPSTATVSLEVINRLLAPLDHHQLTDLAHNTRCITHLLIDFRPRRSTPELATPSSEEVVHAIQFYLHTFQELRSFTLKVWQQETRDGKSIGGVCVGALRAVKHGKLEWFEVNGVQEEVGV</sequence>
<evidence type="ECO:0000259" key="1">
    <source>
        <dbReference type="Pfam" id="PF12937"/>
    </source>
</evidence>
<dbReference type="InterPro" id="IPR036047">
    <property type="entry name" value="F-box-like_dom_sf"/>
</dbReference>
<dbReference type="EMBL" id="AACS02000008">
    <property type="protein sequence ID" value="EAU86137.2"/>
    <property type="molecule type" value="Genomic_DNA"/>
</dbReference>
<dbReference type="RefSeq" id="XP_001835566.2">
    <property type="nucleotide sequence ID" value="XM_001835514.2"/>
</dbReference>
<protein>
    <recommendedName>
        <fullName evidence="1">F-box domain-containing protein</fullName>
    </recommendedName>
</protein>
<dbReference type="InterPro" id="IPR001810">
    <property type="entry name" value="F-box_dom"/>
</dbReference>
<dbReference type="KEGG" id="cci:CC1G_03348"/>
<reference evidence="2 3" key="1">
    <citation type="journal article" date="2010" name="Proc. Natl. Acad. Sci. U.S.A.">
        <title>Insights into evolution of multicellular fungi from the assembled chromosomes of the mushroom Coprinopsis cinerea (Coprinus cinereus).</title>
        <authorList>
            <person name="Stajich J.E."/>
            <person name="Wilke S.K."/>
            <person name="Ahren D."/>
            <person name="Au C.H."/>
            <person name="Birren B.W."/>
            <person name="Borodovsky M."/>
            <person name="Burns C."/>
            <person name="Canback B."/>
            <person name="Casselton L.A."/>
            <person name="Cheng C.K."/>
            <person name="Deng J."/>
            <person name="Dietrich F.S."/>
            <person name="Fargo D.C."/>
            <person name="Farman M.L."/>
            <person name="Gathman A.C."/>
            <person name="Goldberg J."/>
            <person name="Guigo R."/>
            <person name="Hoegger P.J."/>
            <person name="Hooker J.B."/>
            <person name="Huggins A."/>
            <person name="James T.Y."/>
            <person name="Kamada T."/>
            <person name="Kilaru S."/>
            <person name="Kodira C."/>
            <person name="Kues U."/>
            <person name="Kupfer D."/>
            <person name="Kwan H.S."/>
            <person name="Lomsadze A."/>
            <person name="Li W."/>
            <person name="Lilly W.W."/>
            <person name="Ma L.J."/>
            <person name="Mackey A.J."/>
            <person name="Manning G."/>
            <person name="Martin F."/>
            <person name="Muraguchi H."/>
            <person name="Natvig D.O."/>
            <person name="Palmerini H."/>
            <person name="Ramesh M.A."/>
            <person name="Rehmeyer C.J."/>
            <person name="Roe B.A."/>
            <person name="Shenoy N."/>
            <person name="Stanke M."/>
            <person name="Ter-Hovhannisyan V."/>
            <person name="Tunlid A."/>
            <person name="Velagapudi R."/>
            <person name="Vision T.J."/>
            <person name="Zeng Q."/>
            <person name="Zolan M.E."/>
            <person name="Pukkila P.J."/>
        </authorList>
    </citation>
    <scope>NUCLEOTIDE SEQUENCE [LARGE SCALE GENOMIC DNA]</scope>
    <source>
        <strain evidence="3">Okayama-7 / 130 / ATCC MYA-4618 / FGSC 9003</strain>
    </source>
</reference>
<organism evidence="2 3">
    <name type="scientific">Coprinopsis cinerea (strain Okayama-7 / 130 / ATCC MYA-4618 / FGSC 9003)</name>
    <name type="common">Inky cap fungus</name>
    <name type="synonym">Hormographiella aspergillata</name>
    <dbReference type="NCBI Taxonomy" id="240176"/>
    <lineage>
        <taxon>Eukaryota</taxon>
        <taxon>Fungi</taxon>
        <taxon>Dikarya</taxon>
        <taxon>Basidiomycota</taxon>
        <taxon>Agaricomycotina</taxon>
        <taxon>Agaricomycetes</taxon>
        <taxon>Agaricomycetidae</taxon>
        <taxon>Agaricales</taxon>
        <taxon>Agaricineae</taxon>
        <taxon>Psathyrellaceae</taxon>
        <taxon>Coprinopsis</taxon>
    </lineage>
</organism>
<dbReference type="OrthoDB" id="2635672at2759"/>
<dbReference type="SUPFAM" id="SSF81383">
    <property type="entry name" value="F-box domain"/>
    <property type="match status" value="1"/>
</dbReference>
<dbReference type="Gene3D" id="1.20.1280.50">
    <property type="match status" value="1"/>
</dbReference>
<feature type="domain" description="F-box" evidence="1">
    <location>
        <begin position="15"/>
        <end position="55"/>
    </location>
</feature>
<name>A8NQX2_COPC7</name>
<dbReference type="Proteomes" id="UP000001861">
    <property type="component" value="Unassembled WGS sequence"/>
</dbReference>
<dbReference type="HOGENOM" id="CLU_491766_0_0_1"/>
<keyword evidence="3" id="KW-1185">Reference proteome</keyword>
<dbReference type="GeneID" id="6012099"/>